<evidence type="ECO:0000256" key="1">
    <source>
        <dbReference type="SAM" id="SignalP"/>
    </source>
</evidence>
<organism evidence="3">
    <name type="scientific">Flexilinea flocculi</name>
    <dbReference type="NCBI Taxonomy" id="1678840"/>
    <lineage>
        <taxon>Bacteria</taxon>
        <taxon>Bacillati</taxon>
        <taxon>Chloroflexota</taxon>
        <taxon>Anaerolineae</taxon>
        <taxon>Anaerolineales</taxon>
        <taxon>Anaerolineaceae</taxon>
        <taxon>Flexilinea</taxon>
    </lineage>
</organism>
<dbReference type="OrthoDB" id="159249at2"/>
<protein>
    <recommendedName>
        <fullName evidence="2">Nbr1 FW domain-containing protein</fullName>
    </recommendedName>
</protein>
<name>A0A0K8P9C3_9CHLR</name>
<reference evidence="3" key="1">
    <citation type="journal article" date="2015" name="Genome Announc.">
        <title>Draft Genome Sequence of Anaerolineae Strain TC1, a Novel Isolate from a Methanogenic Wastewater Treatment System.</title>
        <authorList>
            <person name="Matsuura N."/>
            <person name="Tourlousse D.M."/>
            <person name="Sun L."/>
            <person name="Toyonaga M."/>
            <person name="Kuroda K."/>
            <person name="Ohashi A."/>
            <person name="Cruz R."/>
            <person name="Yamaguchi T."/>
            <person name="Sekiguchi Y."/>
        </authorList>
    </citation>
    <scope>NUCLEOTIDE SEQUENCE [LARGE SCALE GENOMIC DNA]</scope>
    <source>
        <strain evidence="3">TC1</strain>
    </source>
</reference>
<feature type="chain" id="PRO_5005513850" description="Nbr1 FW domain-containing protein" evidence="1">
    <location>
        <begin position="26"/>
        <end position="229"/>
    </location>
</feature>
<feature type="domain" description="Nbr1 FW" evidence="2">
    <location>
        <begin position="81"/>
        <end position="179"/>
    </location>
</feature>
<accession>A0A0K8P9C3</accession>
<dbReference type="AlphaFoldDB" id="A0A0K8P9C3"/>
<proteinExistence type="predicted"/>
<sequence length="229" mass="25683">MKKKFVLALLSVVLISFATAGMVSADGDQWWQYPHHNNPDPWNQNCWSGSSWNCGYPNPCYGWNCYRPAPSLCGSFVSDVTIPDKTYIAPGTAFTKTWRIRNSGNVTWTTGYQLVFSNGNQMSGPSAISLPYNVAPGQTVDLSVNLVAPNYGGTFKGNWILRSDTGQTFGVGASCQVAVWVEITTTQTWNYYNNCGYNYYNCYPQCYGYSCNQYNPRPPYDPNPWPNWP</sequence>
<dbReference type="InterPro" id="IPR013783">
    <property type="entry name" value="Ig-like_fold"/>
</dbReference>
<dbReference type="EMBL" id="DF968179">
    <property type="protein sequence ID" value="GAP39252.1"/>
    <property type="molecule type" value="Genomic_DNA"/>
</dbReference>
<gene>
    <name evidence="3" type="ORF">ATC1_11174</name>
</gene>
<evidence type="ECO:0000313" key="4">
    <source>
        <dbReference type="Proteomes" id="UP000053370"/>
    </source>
</evidence>
<evidence type="ECO:0000259" key="2">
    <source>
        <dbReference type="Pfam" id="PF16158"/>
    </source>
</evidence>
<dbReference type="Pfam" id="PF16158">
    <property type="entry name" value="N_BRCA1_IG"/>
    <property type="match status" value="1"/>
</dbReference>
<dbReference type="PANTHER" id="PTHR20930:SF0">
    <property type="entry name" value="PROTEIN ILRUN"/>
    <property type="match status" value="1"/>
</dbReference>
<dbReference type="RefSeq" id="WP_062277205.1">
    <property type="nucleotide sequence ID" value="NZ_DF968179.1"/>
</dbReference>
<keyword evidence="4" id="KW-1185">Reference proteome</keyword>
<keyword evidence="1" id="KW-0732">Signal</keyword>
<dbReference type="PANTHER" id="PTHR20930">
    <property type="entry name" value="OVARIAN CARCINOMA ANTIGEN CA125-RELATED"/>
    <property type="match status" value="1"/>
</dbReference>
<evidence type="ECO:0000313" key="3">
    <source>
        <dbReference type="EMBL" id="GAP39252.1"/>
    </source>
</evidence>
<dbReference type="CDD" id="cd14947">
    <property type="entry name" value="NBR1_like"/>
    <property type="match status" value="1"/>
</dbReference>
<feature type="signal peptide" evidence="1">
    <location>
        <begin position="1"/>
        <end position="25"/>
    </location>
</feature>
<dbReference type="InterPro" id="IPR032350">
    <property type="entry name" value="Nbr1_FW"/>
</dbReference>
<dbReference type="STRING" id="1678840.ATC1_11174"/>
<dbReference type="Proteomes" id="UP000053370">
    <property type="component" value="Unassembled WGS sequence"/>
</dbReference>
<dbReference type="Gene3D" id="2.60.40.10">
    <property type="entry name" value="Immunoglobulins"/>
    <property type="match status" value="1"/>
</dbReference>